<keyword evidence="2" id="KW-1185">Reference proteome</keyword>
<dbReference type="EMBL" id="CM056812">
    <property type="protein sequence ID" value="KAJ8617072.1"/>
    <property type="molecule type" value="Genomic_DNA"/>
</dbReference>
<sequence length="101" mass="11187">MRTMGMVWRDGFRVLISVVEWGCAEGVVFGLLVFSGGAGRVCDEDRWVMQGGCAAVKGEWFGIGRDGFLTKGKIDEGYAPIGDWRRIRATWIFVLIPIDAT</sequence>
<dbReference type="Proteomes" id="UP001234297">
    <property type="component" value="Chromosome 4"/>
</dbReference>
<evidence type="ECO:0000313" key="2">
    <source>
        <dbReference type="Proteomes" id="UP001234297"/>
    </source>
</evidence>
<reference evidence="1 2" key="1">
    <citation type="journal article" date="2022" name="Hortic Res">
        <title>A haplotype resolved chromosomal level avocado genome allows analysis of novel avocado genes.</title>
        <authorList>
            <person name="Nath O."/>
            <person name="Fletcher S.J."/>
            <person name="Hayward A."/>
            <person name="Shaw L.M."/>
            <person name="Masouleh A.K."/>
            <person name="Furtado A."/>
            <person name="Henry R.J."/>
            <person name="Mitter N."/>
        </authorList>
    </citation>
    <scope>NUCLEOTIDE SEQUENCE [LARGE SCALE GENOMIC DNA]</scope>
    <source>
        <strain evidence="2">cv. Hass</strain>
    </source>
</reference>
<comment type="caution">
    <text evidence="1">The sequence shown here is derived from an EMBL/GenBank/DDBJ whole genome shotgun (WGS) entry which is preliminary data.</text>
</comment>
<protein>
    <submittedName>
        <fullName evidence="1">Uncharacterized protein</fullName>
    </submittedName>
</protein>
<name>A0ACC2K7X4_PERAE</name>
<gene>
    <name evidence="1" type="ORF">MRB53_013258</name>
</gene>
<organism evidence="1 2">
    <name type="scientific">Persea americana</name>
    <name type="common">Avocado</name>
    <dbReference type="NCBI Taxonomy" id="3435"/>
    <lineage>
        <taxon>Eukaryota</taxon>
        <taxon>Viridiplantae</taxon>
        <taxon>Streptophyta</taxon>
        <taxon>Embryophyta</taxon>
        <taxon>Tracheophyta</taxon>
        <taxon>Spermatophyta</taxon>
        <taxon>Magnoliopsida</taxon>
        <taxon>Magnoliidae</taxon>
        <taxon>Laurales</taxon>
        <taxon>Lauraceae</taxon>
        <taxon>Persea</taxon>
    </lineage>
</organism>
<accession>A0ACC2K7X4</accession>
<evidence type="ECO:0000313" key="1">
    <source>
        <dbReference type="EMBL" id="KAJ8617072.1"/>
    </source>
</evidence>
<proteinExistence type="predicted"/>